<dbReference type="SUPFAM" id="SSF52540">
    <property type="entry name" value="P-loop containing nucleoside triphosphate hydrolases"/>
    <property type="match status" value="1"/>
</dbReference>
<dbReference type="InterPro" id="IPR025944">
    <property type="entry name" value="Sigma_54_int_dom_CS"/>
</dbReference>
<dbReference type="CDD" id="cd00130">
    <property type="entry name" value="PAS"/>
    <property type="match status" value="1"/>
</dbReference>
<dbReference type="InterPro" id="IPR009057">
    <property type="entry name" value="Homeodomain-like_sf"/>
</dbReference>
<dbReference type="PANTHER" id="PTHR32071">
    <property type="entry name" value="TRANSCRIPTIONAL REGULATORY PROTEIN"/>
    <property type="match status" value="1"/>
</dbReference>
<dbReference type="Gene3D" id="3.40.50.300">
    <property type="entry name" value="P-loop containing nucleotide triphosphate hydrolases"/>
    <property type="match status" value="1"/>
</dbReference>
<sequence>MNQTISSKLKPIFAVSMDIDQVCFSEQIANRMDPYVFLTKNNELSAYVDLRDLKTSGKKNEDLCVEQIRSNAISIKNIEIFKPGKEITMSFVFKVLGNPIVLVKNNEDELMGYITREDMLIGLFRKEKNINILKLLLGSIPMGVFVVDHNQKIINCNETGLNMIQSASSEVMGSDAGQIFNQEKLNNVFSTGAILLNEIHFINEMGVLVDYSPIESAEGNVEGAIIIVQDLPKVGEMALEMEAVKDLNRDMNAILSTIYDELLVIDNKGTLIRHSENYIKDFWPRPLKELIGENILELENEGVFSPSVIRLVLEKKEKVSVVQETINGKKILAVGNPIFNSAGDLQRIVVASRDITENTKLRSELKQTKEMTKKYEQELNRLKNKEDPSKDIIYGSLKMQKVVNQIEKIANFSSTVLIQGESGVGKELIARAIHTKSNRSDKPFLTINCGSIPENLLESELFGYTKGSFTGADSQGKKGYFEQANGGLLFLDEIGDMPMSLQVKLLRVLQEDEVVPIGSVTPIPIDVQIVAATNKDLKKLVEDGSFREDLYYRINVIPIHVPPLGERPEDIPLLAYHTLEKLNHRYDKNCYLSPEALNLLESYSWPGNIRELQNLIERLFVTADEEVITAELVEHFLSHETVHKPFPLINGIVPLKQAKEEIEEQLIILAMKKHKTTIKAAEALGISQSAVSRKYQQILQREK</sequence>
<dbReference type="Pfam" id="PF13426">
    <property type="entry name" value="PAS_9"/>
    <property type="match status" value="2"/>
</dbReference>
<keyword evidence="3" id="KW-0067">ATP-binding</keyword>
<dbReference type="InterPro" id="IPR000014">
    <property type="entry name" value="PAS"/>
</dbReference>
<keyword evidence="4" id="KW-0805">Transcription regulation</keyword>
<dbReference type="FunFam" id="3.40.50.300:FF:000006">
    <property type="entry name" value="DNA-binding transcriptional regulator NtrC"/>
    <property type="match status" value="1"/>
</dbReference>
<feature type="domain" description="Sigma-54 factor interaction" evidence="8">
    <location>
        <begin position="392"/>
        <end position="621"/>
    </location>
</feature>
<evidence type="ECO:0000313" key="11">
    <source>
        <dbReference type="Proteomes" id="UP000624041"/>
    </source>
</evidence>
<dbReference type="InterPro" id="IPR058031">
    <property type="entry name" value="AAA_lid_NorR"/>
</dbReference>
<dbReference type="PROSITE" id="PS50045">
    <property type="entry name" value="SIGMA54_INTERACT_4"/>
    <property type="match status" value="1"/>
</dbReference>
<dbReference type="EMBL" id="BMOS01000016">
    <property type="protein sequence ID" value="GGN60278.1"/>
    <property type="molecule type" value="Genomic_DNA"/>
</dbReference>
<evidence type="ECO:0000259" key="9">
    <source>
        <dbReference type="PROSITE" id="PS50113"/>
    </source>
</evidence>
<gene>
    <name evidence="10" type="ORF">GCM10007971_24220</name>
</gene>
<reference evidence="10" key="1">
    <citation type="journal article" date="2014" name="Int. J. Syst. Evol. Microbiol.">
        <title>Complete genome sequence of Corynebacterium casei LMG S-19264T (=DSM 44701T), isolated from a smear-ripened cheese.</title>
        <authorList>
            <consortium name="US DOE Joint Genome Institute (JGI-PGF)"/>
            <person name="Walter F."/>
            <person name="Albersmeier A."/>
            <person name="Kalinowski J."/>
            <person name="Ruckert C."/>
        </authorList>
    </citation>
    <scope>NUCLEOTIDE SEQUENCE</scope>
    <source>
        <strain evidence="10">JCM 17251</strain>
    </source>
</reference>
<dbReference type="Proteomes" id="UP000624041">
    <property type="component" value="Unassembled WGS sequence"/>
</dbReference>
<dbReference type="Pfam" id="PF00158">
    <property type="entry name" value="Sigma54_activat"/>
    <property type="match status" value="1"/>
</dbReference>
<dbReference type="SUPFAM" id="SSF55785">
    <property type="entry name" value="PYP-like sensor domain (PAS domain)"/>
    <property type="match status" value="1"/>
</dbReference>
<evidence type="ECO:0000313" key="10">
    <source>
        <dbReference type="EMBL" id="GGN60278.1"/>
    </source>
</evidence>
<dbReference type="InterPro" id="IPR030828">
    <property type="entry name" value="HTH_TyrR"/>
</dbReference>
<keyword evidence="5" id="KW-0804">Transcription</keyword>
<proteinExistence type="predicted"/>
<dbReference type="InterPro" id="IPR027417">
    <property type="entry name" value="P-loop_NTPase"/>
</dbReference>
<comment type="caution">
    <text evidence="10">The sequence shown here is derived from an EMBL/GenBank/DDBJ whole genome shotgun (WGS) entry which is preliminary data.</text>
</comment>
<keyword evidence="2" id="KW-0058">Aromatic hydrocarbons catabolism</keyword>
<dbReference type="InterPro" id="IPR003593">
    <property type="entry name" value="AAA+_ATPase"/>
</dbReference>
<dbReference type="PROSITE" id="PS50113">
    <property type="entry name" value="PAC"/>
    <property type="match status" value="1"/>
</dbReference>
<dbReference type="Pfam" id="PF25601">
    <property type="entry name" value="AAA_lid_14"/>
    <property type="match status" value="1"/>
</dbReference>
<evidence type="ECO:0000256" key="3">
    <source>
        <dbReference type="ARBA" id="ARBA00022840"/>
    </source>
</evidence>
<dbReference type="SUPFAM" id="SSF46689">
    <property type="entry name" value="Homeodomain-like"/>
    <property type="match status" value="1"/>
</dbReference>
<evidence type="ECO:0000256" key="4">
    <source>
        <dbReference type="ARBA" id="ARBA00023015"/>
    </source>
</evidence>
<dbReference type="Pfam" id="PF18024">
    <property type="entry name" value="HTH_50"/>
    <property type="match status" value="1"/>
</dbReference>
<dbReference type="CDD" id="cd00009">
    <property type="entry name" value="AAA"/>
    <property type="match status" value="1"/>
</dbReference>
<keyword evidence="11" id="KW-1185">Reference proteome</keyword>
<dbReference type="Gene3D" id="1.10.8.60">
    <property type="match status" value="1"/>
</dbReference>
<dbReference type="InterPro" id="IPR035965">
    <property type="entry name" value="PAS-like_dom_sf"/>
</dbReference>
<reference evidence="10" key="2">
    <citation type="submission" date="2020-09" db="EMBL/GenBank/DDBJ databases">
        <authorList>
            <person name="Sun Q."/>
            <person name="Ohkuma M."/>
        </authorList>
    </citation>
    <scope>NUCLEOTIDE SEQUENCE</scope>
    <source>
        <strain evidence="10">JCM 17251</strain>
    </source>
</reference>
<dbReference type="PANTHER" id="PTHR32071:SF57">
    <property type="entry name" value="C4-DICARBOXYLATE TRANSPORT TRANSCRIPTIONAL REGULATORY PROTEIN DCTD"/>
    <property type="match status" value="1"/>
</dbReference>
<name>A0A918D2X7_9BACI</name>
<evidence type="ECO:0000256" key="7">
    <source>
        <dbReference type="SAM" id="Coils"/>
    </source>
</evidence>
<dbReference type="InterPro" id="IPR002078">
    <property type="entry name" value="Sigma_54_int"/>
</dbReference>
<keyword evidence="1" id="KW-0547">Nucleotide-binding</keyword>
<dbReference type="PROSITE" id="PS00675">
    <property type="entry name" value="SIGMA54_INTERACT_1"/>
    <property type="match status" value="1"/>
</dbReference>
<dbReference type="AlphaFoldDB" id="A0A918D2X7"/>
<keyword evidence="7" id="KW-0175">Coiled coil</keyword>
<dbReference type="GO" id="GO:0005524">
    <property type="term" value="F:ATP binding"/>
    <property type="evidence" value="ECO:0007669"/>
    <property type="project" value="UniProtKB-KW"/>
</dbReference>
<dbReference type="InterPro" id="IPR000700">
    <property type="entry name" value="PAS-assoc_C"/>
</dbReference>
<dbReference type="SMART" id="SM00091">
    <property type="entry name" value="PAS"/>
    <property type="match status" value="1"/>
</dbReference>
<protein>
    <recommendedName>
        <fullName evidence="6">HTH-type transcriptional regulatory protein TyrR</fullName>
    </recommendedName>
</protein>
<feature type="coiled-coil region" evidence="7">
    <location>
        <begin position="358"/>
        <end position="385"/>
    </location>
</feature>
<dbReference type="InterPro" id="IPR025662">
    <property type="entry name" value="Sigma_54_int_dom_ATP-bd_1"/>
</dbReference>
<dbReference type="GO" id="GO:0003677">
    <property type="term" value="F:DNA binding"/>
    <property type="evidence" value="ECO:0007669"/>
    <property type="project" value="UniProtKB-KW"/>
</dbReference>
<dbReference type="SMART" id="SM00382">
    <property type="entry name" value="AAA"/>
    <property type="match status" value="1"/>
</dbReference>
<organism evidence="10 11">
    <name type="scientific">Oceanobacillus indicireducens</name>
    <dbReference type="NCBI Taxonomy" id="1004261"/>
    <lineage>
        <taxon>Bacteria</taxon>
        <taxon>Bacillati</taxon>
        <taxon>Bacillota</taxon>
        <taxon>Bacilli</taxon>
        <taxon>Bacillales</taxon>
        <taxon>Bacillaceae</taxon>
        <taxon>Oceanobacillus</taxon>
    </lineage>
</organism>
<feature type="domain" description="PAC" evidence="9">
    <location>
        <begin position="315"/>
        <end position="367"/>
    </location>
</feature>
<evidence type="ECO:0000256" key="5">
    <source>
        <dbReference type="ARBA" id="ARBA00023163"/>
    </source>
</evidence>
<evidence type="ECO:0000259" key="8">
    <source>
        <dbReference type="PROSITE" id="PS50045"/>
    </source>
</evidence>
<dbReference type="GO" id="GO:0006355">
    <property type="term" value="P:regulation of DNA-templated transcription"/>
    <property type="evidence" value="ECO:0007669"/>
    <property type="project" value="InterPro"/>
</dbReference>
<dbReference type="PROSITE" id="PS00688">
    <property type="entry name" value="SIGMA54_INTERACT_3"/>
    <property type="match status" value="1"/>
</dbReference>
<dbReference type="Gene3D" id="1.10.10.60">
    <property type="entry name" value="Homeodomain-like"/>
    <property type="match status" value="1"/>
</dbReference>
<evidence type="ECO:0000256" key="6">
    <source>
        <dbReference type="ARBA" id="ARBA00029500"/>
    </source>
</evidence>
<evidence type="ECO:0000256" key="2">
    <source>
        <dbReference type="ARBA" id="ARBA00022797"/>
    </source>
</evidence>
<accession>A0A918D2X7</accession>
<evidence type="ECO:0000256" key="1">
    <source>
        <dbReference type="ARBA" id="ARBA00022741"/>
    </source>
</evidence>
<dbReference type="Gene3D" id="3.30.450.20">
    <property type="entry name" value="PAS domain"/>
    <property type="match status" value="2"/>
</dbReference>